<organism evidence="18 19">
    <name type="scientific">Methylophilales bacterium MBRS-H7</name>
    <dbReference type="NCBI Taxonomy" id="1623450"/>
    <lineage>
        <taxon>Bacteria</taxon>
        <taxon>Pseudomonadati</taxon>
        <taxon>Pseudomonadota</taxon>
        <taxon>Betaproteobacteria</taxon>
        <taxon>Nitrosomonadales</taxon>
        <taxon>OM43 clade</taxon>
    </lineage>
</organism>
<evidence type="ECO:0000256" key="10">
    <source>
        <dbReference type="ARBA" id="ARBA00022617"/>
    </source>
</evidence>
<dbReference type="GO" id="GO:0006099">
    <property type="term" value="P:tricarboxylic acid cycle"/>
    <property type="evidence" value="ECO:0007669"/>
    <property type="project" value="UniProtKB-UniPathway"/>
</dbReference>
<dbReference type="UniPathway" id="UPA00223"/>
<accession>A0A0H4J9Q5</accession>
<evidence type="ECO:0000256" key="8">
    <source>
        <dbReference type="ARBA" id="ARBA00022519"/>
    </source>
</evidence>
<evidence type="ECO:0000256" key="13">
    <source>
        <dbReference type="ARBA" id="ARBA00022982"/>
    </source>
</evidence>
<keyword evidence="14 17" id="KW-1133">Transmembrane helix</keyword>
<proteinExistence type="predicted"/>
<evidence type="ECO:0000256" key="3">
    <source>
        <dbReference type="ARBA" id="ARBA00004429"/>
    </source>
</evidence>
<keyword evidence="9" id="KW-0816">Tricarboxylic acid cycle</keyword>
<keyword evidence="11 17" id="KW-0812">Transmembrane</keyword>
<evidence type="ECO:0000313" key="18">
    <source>
        <dbReference type="EMBL" id="AKO65237.1"/>
    </source>
</evidence>
<keyword evidence="7" id="KW-1003">Cell membrane</keyword>
<evidence type="ECO:0000256" key="14">
    <source>
        <dbReference type="ARBA" id="ARBA00022989"/>
    </source>
</evidence>
<dbReference type="AlphaFoldDB" id="A0A0H4J9Q5"/>
<keyword evidence="6" id="KW-0813">Transport</keyword>
<keyword evidence="16 17" id="KW-0472">Membrane</keyword>
<keyword evidence="19" id="KW-1185">Reference proteome</keyword>
<dbReference type="OrthoDB" id="5612767at2"/>
<dbReference type="EMBL" id="CP011002">
    <property type="protein sequence ID" value="AKO65237.1"/>
    <property type="molecule type" value="Genomic_DNA"/>
</dbReference>
<gene>
    <name evidence="18" type="ORF">VI33_00210</name>
</gene>
<comment type="pathway">
    <text evidence="4">Carbohydrate metabolism; tricarboxylic acid cycle.</text>
</comment>
<feature type="transmembrane region" description="Helical" evidence="17">
    <location>
        <begin position="21"/>
        <end position="40"/>
    </location>
</feature>
<feature type="transmembrane region" description="Helical" evidence="17">
    <location>
        <begin position="92"/>
        <end position="113"/>
    </location>
</feature>
<feature type="transmembrane region" description="Helical" evidence="17">
    <location>
        <begin position="60"/>
        <end position="80"/>
    </location>
</feature>
<dbReference type="Proteomes" id="UP000066549">
    <property type="component" value="Chromosome"/>
</dbReference>
<evidence type="ECO:0000256" key="2">
    <source>
        <dbReference type="ARBA" id="ARBA00004050"/>
    </source>
</evidence>
<dbReference type="InterPro" id="IPR014312">
    <property type="entry name" value="Succ_DH_anchor"/>
</dbReference>
<dbReference type="Pfam" id="PF01127">
    <property type="entry name" value="Sdh_cyt"/>
    <property type="match status" value="1"/>
</dbReference>
<evidence type="ECO:0000256" key="12">
    <source>
        <dbReference type="ARBA" id="ARBA00022723"/>
    </source>
</evidence>
<keyword evidence="15" id="KW-0408">Iron</keyword>
<dbReference type="PANTHER" id="PTHR38689">
    <property type="entry name" value="SUCCINATE DEHYDROGENASE HYDROPHOBIC MEMBRANE ANCHOR SUBUNIT"/>
    <property type="match status" value="1"/>
</dbReference>
<evidence type="ECO:0000256" key="9">
    <source>
        <dbReference type="ARBA" id="ARBA00022532"/>
    </source>
</evidence>
<dbReference type="GO" id="GO:0005886">
    <property type="term" value="C:plasma membrane"/>
    <property type="evidence" value="ECO:0007669"/>
    <property type="project" value="UniProtKB-SubCell"/>
</dbReference>
<keyword evidence="8" id="KW-0997">Cell inner membrane</keyword>
<dbReference type="SUPFAM" id="SSF81343">
    <property type="entry name" value="Fumarate reductase respiratory complex transmembrane subunits"/>
    <property type="match status" value="1"/>
</dbReference>
<keyword evidence="10" id="KW-0349">Heme</keyword>
<evidence type="ECO:0000313" key="19">
    <source>
        <dbReference type="Proteomes" id="UP000066549"/>
    </source>
</evidence>
<dbReference type="GO" id="GO:0017004">
    <property type="term" value="P:cytochrome complex assembly"/>
    <property type="evidence" value="ECO:0007669"/>
    <property type="project" value="TreeGrafter"/>
</dbReference>
<comment type="function">
    <text evidence="2">Membrane-anchoring subunit of succinate dehydrogenase (SDH).</text>
</comment>
<evidence type="ECO:0000256" key="5">
    <source>
        <dbReference type="ARBA" id="ARBA00019425"/>
    </source>
</evidence>
<evidence type="ECO:0000256" key="1">
    <source>
        <dbReference type="ARBA" id="ARBA00001971"/>
    </source>
</evidence>
<name>A0A0H4J9Q5_9PROT</name>
<evidence type="ECO:0000256" key="15">
    <source>
        <dbReference type="ARBA" id="ARBA00023004"/>
    </source>
</evidence>
<sequence>MVKNPFFNLFGGMTQWLYQRFSAFCLYFFIGYLIFNWVQIDHLDYQAWKNFFQSVIHRSIISVLFLITFFHGWIGVQHVIDDYIKNKWMNQAIYLILLFSMVVQIIFLFLFLLDI</sequence>
<dbReference type="GO" id="GO:0020037">
    <property type="term" value="F:heme binding"/>
    <property type="evidence" value="ECO:0007669"/>
    <property type="project" value="InterPro"/>
</dbReference>
<dbReference type="NCBIfam" id="TIGR02968">
    <property type="entry name" value="succ_dehyd_anc"/>
    <property type="match status" value="1"/>
</dbReference>
<dbReference type="Gene3D" id="1.20.1300.10">
    <property type="entry name" value="Fumarate reductase/succinate dehydrogenase, transmembrane subunit"/>
    <property type="match status" value="1"/>
</dbReference>
<evidence type="ECO:0000256" key="11">
    <source>
        <dbReference type="ARBA" id="ARBA00022692"/>
    </source>
</evidence>
<dbReference type="GO" id="GO:0046872">
    <property type="term" value="F:metal ion binding"/>
    <property type="evidence" value="ECO:0007669"/>
    <property type="project" value="UniProtKB-KW"/>
</dbReference>
<dbReference type="GO" id="GO:0009055">
    <property type="term" value="F:electron transfer activity"/>
    <property type="evidence" value="ECO:0007669"/>
    <property type="project" value="TreeGrafter"/>
</dbReference>
<evidence type="ECO:0000256" key="6">
    <source>
        <dbReference type="ARBA" id="ARBA00022448"/>
    </source>
</evidence>
<evidence type="ECO:0000256" key="16">
    <source>
        <dbReference type="ARBA" id="ARBA00023136"/>
    </source>
</evidence>
<evidence type="ECO:0000256" key="7">
    <source>
        <dbReference type="ARBA" id="ARBA00022475"/>
    </source>
</evidence>
<comment type="subcellular location">
    <subcellularLocation>
        <location evidence="3">Cell inner membrane</location>
        <topology evidence="3">Multi-pass membrane protein</topology>
    </subcellularLocation>
</comment>
<dbReference type="InterPro" id="IPR000701">
    <property type="entry name" value="SuccDH_FuR_B_TM-su"/>
</dbReference>
<dbReference type="PANTHER" id="PTHR38689:SF1">
    <property type="entry name" value="SUCCINATE DEHYDROGENASE HYDROPHOBIC MEMBRANE ANCHOR SUBUNIT"/>
    <property type="match status" value="1"/>
</dbReference>
<evidence type="ECO:0000256" key="17">
    <source>
        <dbReference type="SAM" id="Phobius"/>
    </source>
</evidence>
<comment type="cofactor">
    <cofactor evidence="1">
        <name>heme</name>
        <dbReference type="ChEBI" id="CHEBI:30413"/>
    </cofactor>
</comment>
<evidence type="ECO:0000256" key="4">
    <source>
        <dbReference type="ARBA" id="ARBA00005163"/>
    </source>
</evidence>
<protein>
    <recommendedName>
        <fullName evidence="5">Succinate dehydrogenase hydrophobic membrane anchor subunit</fullName>
    </recommendedName>
</protein>
<keyword evidence="13" id="KW-0249">Electron transport</keyword>
<keyword evidence="12" id="KW-0479">Metal-binding</keyword>
<reference evidence="18 19" key="1">
    <citation type="submission" date="2015-03" db="EMBL/GenBank/DDBJ databases">
        <title>Comparative analysis of the OM43 clade including a novel species from Red Sea uncovers genomic and metabolic diversity among marine methylotrophs.</title>
        <authorList>
            <person name="Jimenez-Infante F."/>
            <person name="Ngugi D.K."/>
            <person name="Vinu M."/>
            <person name="Alam I."/>
            <person name="Kamau A."/>
            <person name="Blom J."/>
            <person name="Bajic V.B."/>
            <person name="Stingl U."/>
        </authorList>
    </citation>
    <scope>NUCLEOTIDE SEQUENCE [LARGE SCALE GENOMIC DNA]</scope>
    <source>
        <strain evidence="18 19">MBRSH7</strain>
    </source>
</reference>
<dbReference type="InterPro" id="IPR034804">
    <property type="entry name" value="SQR/QFR_C/D"/>
</dbReference>